<dbReference type="AlphaFoldDB" id="A0A926HY46"/>
<comment type="caution">
    <text evidence="2">The sequence shown here is derived from an EMBL/GenBank/DDBJ whole genome shotgun (WGS) entry which is preliminary data.</text>
</comment>
<proteinExistence type="predicted"/>
<organism evidence="2 3">
    <name type="scientific">Congzhengia minquanensis</name>
    <dbReference type="NCBI Taxonomy" id="2763657"/>
    <lineage>
        <taxon>Bacteria</taxon>
        <taxon>Bacillati</taxon>
        <taxon>Bacillota</taxon>
        <taxon>Clostridia</taxon>
        <taxon>Eubacteriales</taxon>
        <taxon>Oscillospiraceae</taxon>
        <taxon>Congzhengia</taxon>
    </lineage>
</organism>
<evidence type="ECO:0000313" key="3">
    <source>
        <dbReference type="Proteomes" id="UP000611762"/>
    </source>
</evidence>
<dbReference type="EMBL" id="JACRSU010000002">
    <property type="protein sequence ID" value="MBC8540709.1"/>
    <property type="molecule type" value="Genomic_DNA"/>
</dbReference>
<keyword evidence="3" id="KW-1185">Reference proteome</keyword>
<sequence length="75" mass="8507">MDKKNQEDRYVSIYKIGGTTYEVETSFSGTETLNNKIIRLMLSEKIQSKGADNSGKARYNSNIHSVLSDNKKEEC</sequence>
<dbReference type="Pfam" id="PF14202">
    <property type="entry name" value="TnpW"/>
    <property type="match status" value="1"/>
</dbReference>
<reference evidence="2" key="1">
    <citation type="submission" date="2020-08" db="EMBL/GenBank/DDBJ databases">
        <title>Genome public.</title>
        <authorList>
            <person name="Liu C."/>
            <person name="Sun Q."/>
        </authorList>
    </citation>
    <scope>NUCLEOTIDE SEQUENCE</scope>
    <source>
        <strain evidence="2">H8</strain>
    </source>
</reference>
<dbReference type="InterPro" id="IPR026990">
    <property type="entry name" value="TnpW"/>
</dbReference>
<name>A0A926HY46_9FIRM</name>
<evidence type="ECO:0000313" key="2">
    <source>
        <dbReference type="EMBL" id="MBC8540709.1"/>
    </source>
</evidence>
<evidence type="ECO:0000256" key="1">
    <source>
        <dbReference type="SAM" id="MobiDB-lite"/>
    </source>
</evidence>
<feature type="compositionally biased region" description="Polar residues" evidence="1">
    <location>
        <begin position="59"/>
        <end position="68"/>
    </location>
</feature>
<protein>
    <submittedName>
        <fullName evidence="2">Uncharacterized protein</fullName>
    </submittedName>
</protein>
<feature type="region of interest" description="Disordered" evidence="1">
    <location>
        <begin position="50"/>
        <end position="75"/>
    </location>
</feature>
<accession>A0A926HY46</accession>
<gene>
    <name evidence="2" type="ORF">H8698_06930</name>
</gene>
<dbReference type="Proteomes" id="UP000611762">
    <property type="component" value="Unassembled WGS sequence"/>
</dbReference>
<dbReference type="RefSeq" id="WP_249311862.1">
    <property type="nucleotide sequence ID" value="NZ_JACRSU010000002.1"/>
</dbReference>